<organism evidence="1 2">
    <name type="scientific">Sphingomonas jeddahensis</name>
    <dbReference type="NCBI Taxonomy" id="1915074"/>
    <lineage>
        <taxon>Bacteria</taxon>
        <taxon>Pseudomonadati</taxon>
        <taxon>Pseudomonadota</taxon>
        <taxon>Alphaproteobacteria</taxon>
        <taxon>Sphingomonadales</taxon>
        <taxon>Sphingomonadaceae</taxon>
        <taxon>Sphingomonas</taxon>
    </lineage>
</organism>
<dbReference type="Gene3D" id="3.40.50.1820">
    <property type="entry name" value="alpha/beta hydrolase"/>
    <property type="match status" value="1"/>
</dbReference>
<keyword evidence="1" id="KW-0808">Transferase</keyword>
<dbReference type="STRING" id="1915074.SPHI_03600"/>
<reference evidence="1 2" key="1">
    <citation type="submission" date="2016-11" db="EMBL/GenBank/DDBJ databases">
        <title>Genome sequence of Sphingomonas jeddahensis G39.</title>
        <authorList>
            <person name="Poehlein A."/>
            <person name="Wuebbeler J.H."/>
            <person name="Steinbuechel A."/>
            <person name="Daniel R."/>
        </authorList>
    </citation>
    <scope>NUCLEOTIDE SEQUENCE [LARGE SCALE GENOMIC DNA]</scope>
    <source>
        <strain evidence="1 2">G39</strain>
    </source>
</reference>
<dbReference type="InterPro" id="IPR051321">
    <property type="entry name" value="PHA/PHB_synthase"/>
</dbReference>
<evidence type="ECO:0000313" key="1">
    <source>
        <dbReference type="EMBL" id="ONF97724.1"/>
    </source>
</evidence>
<proteinExistence type="predicted"/>
<comment type="caution">
    <text evidence="1">The sequence shown here is derived from an EMBL/GenBank/DDBJ whole genome shotgun (WGS) entry which is preliminary data.</text>
</comment>
<dbReference type="PANTHER" id="PTHR36837:SF4">
    <property type="entry name" value="BLR0908 PROTEIN"/>
    <property type="match status" value="1"/>
</dbReference>
<keyword evidence="2" id="KW-1185">Reference proteome</keyword>
<dbReference type="SUPFAM" id="SSF53474">
    <property type="entry name" value="alpha/beta-Hydrolases"/>
    <property type="match status" value="1"/>
</dbReference>
<dbReference type="EMBL" id="MPSB01000001">
    <property type="protein sequence ID" value="ONF97724.1"/>
    <property type="molecule type" value="Genomic_DNA"/>
</dbReference>
<dbReference type="Proteomes" id="UP000188729">
    <property type="component" value="Unassembled WGS sequence"/>
</dbReference>
<name>A0A1V2F001_9SPHN</name>
<protein>
    <submittedName>
        <fullName evidence="1">Poly-beta-hydroxybutyrate polymerase</fullName>
        <ecNumber evidence="1">2.3.1.-</ecNumber>
    </submittedName>
</protein>
<sequence length="350" mass="37719">MTIYRATASVTAPQHGPRPLPLFLDMLREQTAASPERTAAALAGLRHYQEAPRTLRRMARAARRQGRARLRDYGGDGRPVVFVPSLINPPHILDLVPSRSLLRWMAAQGVQAWLLDWGEPTPAERAMDVAAHVERLLLPMLRRLDQPPILVGYCLGGTMSIAAAATGACAGLATIAAPWHFEGYGPAARAEIATLWEGARPTCEQLGLVPMEVLQAGFWKLDPARTIAKYESFAALSGNEAAMFVAMEDWANGGAPLTFAAGADLFETFLAADCPGRGDWLVAGRTVDPLALPCPTIEFVSLSDRIVPAATAIGLPERRDLGAGHVGMIVGSRARAQLWEPLRDWIAALP</sequence>
<dbReference type="AlphaFoldDB" id="A0A1V2F001"/>
<gene>
    <name evidence="1" type="primary">phbC_1</name>
    <name evidence="1" type="ORF">SPHI_03600</name>
</gene>
<evidence type="ECO:0000313" key="2">
    <source>
        <dbReference type="Proteomes" id="UP000188729"/>
    </source>
</evidence>
<dbReference type="PANTHER" id="PTHR36837">
    <property type="entry name" value="POLY(3-HYDROXYALKANOATE) POLYMERASE SUBUNIT PHAC"/>
    <property type="match status" value="1"/>
</dbReference>
<dbReference type="GO" id="GO:0016746">
    <property type="term" value="F:acyltransferase activity"/>
    <property type="evidence" value="ECO:0007669"/>
    <property type="project" value="UniProtKB-KW"/>
</dbReference>
<dbReference type="EC" id="2.3.1.-" evidence="1"/>
<dbReference type="InterPro" id="IPR029058">
    <property type="entry name" value="AB_hydrolase_fold"/>
</dbReference>
<keyword evidence="1" id="KW-0012">Acyltransferase</keyword>
<accession>A0A1V2F001</accession>